<comment type="subcellular location">
    <subcellularLocation>
        <location evidence="1">Cell inner membrane</location>
        <topology evidence="1">Multi-pass membrane protein</topology>
    </subcellularLocation>
</comment>
<evidence type="ECO:0000313" key="11">
    <source>
        <dbReference type="Proteomes" id="UP001500466"/>
    </source>
</evidence>
<comment type="caution">
    <text evidence="10">The sequence shown here is derived from an EMBL/GenBank/DDBJ whole genome shotgun (WGS) entry which is preliminary data.</text>
</comment>
<feature type="transmembrane region" description="Helical" evidence="8">
    <location>
        <begin position="158"/>
        <end position="175"/>
    </location>
</feature>
<accession>A0ABP9HI80</accession>
<dbReference type="PANTHER" id="PTHR23513:SF9">
    <property type="entry name" value="ENTEROBACTIN EXPORTER ENTS"/>
    <property type="match status" value="1"/>
</dbReference>
<feature type="transmembrane region" description="Helical" evidence="8">
    <location>
        <begin position="98"/>
        <end position="119"/>
    </location>
</feature>
<reference evidence="11" key="1">
    <citation type="journal article" date="2019" name="Int. J. Syst. Evol. Microbiol.">
        <title>The Global Catalogue of Microorganisms (GCM) 10K type strain sequencing project: providing services to taxonomists for standard genome sequencing and annotation.</title>
        <authorList>
            <consortium name="The Broad Institute Genomics Platform"/>
            <consortium name="The Broad Institute Genome Sequencing Center for Infectious Disease"/>
            <person name="Wu L."/>
            <person name="Ma J."/>
        </authorList>
    </citation>
    <scope>NUCLEOTIDE SEQUENCE [LARGE SCALE GENOMIC DNA]</scope>
    <source>
        <strain evidence="11">JCM 17986</strain>
    </source>
</reference>
<evidence type="ECO:0000256" key="5">
    <source>
        <dbReference type="ARBA" id="ARBA00022989"/>
    </source>
</evidence>
<evidence type="ECO:0000256" key="8">
    <source>
        <dbReference type="SAM" id="Phobius"/>
    </source>
</evidence>
<feature type="transmembrane region" description="Helical" evidence="8">
    <location>
        <begin position="69"/>
        <end position="92"/>
    </location>
</feature>
<evidence type="ECO:0000256" key="1">
    <source>
        <dbReference type="ARBA" id="ARBA00004429"/>
    </source>
</evidence>
<sequence length="464" mass="48715">MRFDVAVPAPQQPAEAGAADDPVPIPAPRESPPSATAADDRPSGRTRGFARKAFADVTPLRGSPDYRRLWFGSTVSMLGQQMTALAVSVQVYDLTGSNFSVGLVGLFSLFPLVAFGLLGGAIADSMDRRKLGLIASSGLACMSLVLAVQAVLGLHQVWLLYTVVALQSAFFAVNSPTRSAMIPRLLPAEQLPAANALSTMSMNLGLTLGPMLGGLIMGVWNTETVYVVDAVGFAASLYAMWRLPAMLPERANGNDPGKPAQRASVAEGFRFLRSRPNVRMTFLGDIAAMVFGMPRALFPAIAVAWYGGDTATVGLLTAAPAVGALAGSLFSGWLGSVRYQGRAVILSIVAWGLAIAAFGLTSWLWLGLLFLAVAGCADTISAVFRNTILQVATPDEMRGRLAGVFIVVVAGGPRLGDFESGSVAALATERVSVISGGLACVVAVLLLTARRRGFWRYDAKNPVP</sequence>
<dbReference type="InterPro" id="IPR010290">
    <property type="entry name" value="TM_effector"/>
</dbReference>
<dbReference type="InterPro" id="IPR020846">
    <property type="entry name" value="MFS_dom"/>
</dbReference>
<dbReference type="CDD" id="cd06173">
    <property type="entry name" value="MFS_MefA_like"/>
    <property type="match status" value="1"/>
</dbReference>
<feature type="transmembrane region" description="Helical" evidence="8">
    <location>
        <begin position="341"/>
        <end position="358"/>
    </location>
</feature>
<evidence type="ECO:0000259" key="9">
    <source>
        <dbReference type="PROSITE" id="PS50850"/>
    </source>
</evidence>
<feature type="transmembrane region" description="Helical" evidence="8">
    <location>
        <begin position="313"/>
        <end position="334"/>
    </location>
</feature>
<evidence type="ECO:0000256" key="3">
    <source>
        <dbReference type="ARBA" id="ARBA00022475"/>
    </source>
</evidence>
<dbReference type="Proteomes" id="UP001500466">
    <property type="component" value="Unassembled WGS sequence"/>
</dbReference>
<dbReference type="EMBL" id="BAABHS010000014">
    <property type="protein sequence ID" value="GAA4971238.1"/>
    <property type="molecule type" value="Genomic_DNA"/>
</dbReference>
<feature type="domain" description="Major facilitator superfamily (MFS) profile" evidence="9">
    <location>
        <begin position="276"/>
        <end position="464"/>
    </location>
</feature>
<keyword evidence="5 8" id="KW-1133">Transmembrane helix</keyword>
<evidence type="ECO:0000256" key="7">
    <source>
        <dbReference type="SAM" id="MobiDB-lite"/>
    </source>
</evidence>
<feature type="region of interest" description="Disordered" evidence="7">
    <location>
        <begin position="1"/>
        <end position="46"/>
    </location>
</feature>
<evidence type="ECO:0000256" key="6">
    <source>
        <dbReference type="ARBA" id="ARBA00023136"/>
    </source>
</evidence>
<keyword evidence="2" id="KW-0813">Transport</keyword>
<dbReference type="SUPFAM" id="SSF103473">
    <property type="entry name" value="MFS general substrate transporter"/>
    <property type="match status" value="1"/>
</dbReference>
<keyword evidence="4 8" id="KW-0812">Transmembrane</keyword>
<feature type="transmembrane region" description="Helical" evidence="8">
    <location>
        <begin position="282"/>
        <end position="307"/>
    </location>
</feature>
<dbReference type="PROSITE" id="PS50850">
    <property type="entry name" value="MFS"/>
    <property type="match status" value="1"/>
</dbReference>
<proteinExistence type="predicted"/>
<keyword evidence="6 8" id="KW-0472">Membrane</keyword>
<evidence type="ECO:0000256" key="4">
    <source>
        <dbReference type="ARBA" id="ARBA00022692"/>
    </source>
</evidence>
<feature type="transmembrane region" description="Helical" evidence="8">
    <location>
        <begin position="431"/>
        <end position="449"/>
    </location>
</feature>
<evidence type="ECO:0000313" key="10">
    <source>
        <dbReference type="EMBL" id="GAA4971238.1"/>
    </source>
</evidence>
<evidence type="ECO:0000256" key="2">
    <source>
        <dbReference type="ARBA" id="ARBA00022448"/>
    </source>
</evidence>
<keyword evidence="11" id="KW-1185">Reference proteome</keyword>
<keyword evidence="3" id="KW-1003">Cell membrane</keyword>
<dbReference type="PANTHER" id="PTHR23513">
    <property type="entry name" value="INTEGRAL MEMBRANE EFFLUX PROTEIN-RELATED"/>
    <property type="match status" value="1"/>
</dbReference>
<dbReference type="Gene3D" id="1.20.1250.20">
    <property type="entry name" value="MFS general substrate transporter like domains"/>
    <property type="match status" value="1"/>
</dbReference>
<protein>
    <submittedName>
        <fullName evidence="10">MFS transporter</fullName>
    </submittedName>
</protein>
<dbReference type="Pfam" id="PF05977">
    <property type="entry name" value="MFS_3"/>
    <property type="match status" value="1"/>
</dbReference>
<feature type="transmembrane region" description="Helical" evidence="8">
    <location>
        <begin position="131"/>
        <end position="152"/>
    </location>
</feature>
<feature type="compositionally biased region" description="Low complexity" evidence="7">
    <location>
        <begin position="1"/>
        <end position="22"/>
    </location>
</feature>
<dbReference type="InterPro" id="IPR036259">
    <property type="entry name" value="MFS_trans_sf"/>
</dbReference>
<name>A0ABP9HI80_9ACTN</name>
<gene>
    <name evidence="10" type="ORF">GCM10023205_41190</name>
</gene>
<organism evidence="10 11">
    <name type="scientific">Yinghuangia aomiensis</name>
    <dbReference type="NCBI Taxonomy" id="676205"/>
    <lineage>
        <taxon>Bacteria</taxon>
        <taxon>Bacillati</taxon>
        <taxon>Actinomycetota</taxon>
        <taxon>Actinomycetes</taxon>
        <taxon>Kitasatosporales</taxon>
        <taxon>Streptomycetaceae</taxon>
        <taxon>Yinghuangia</taxon>
    </lineage>
</organism>